<accession>A0A177MM06</accession>
<dbReference type="Proteomes" id="UP000077763">
    <property type="component" value="Unassembled WGS sequence"/>
</dbReference>
<dbReference type="AlphaFoldDB" id="A0A177MM06"/>
<organism evidence="2 3">
    <name type="scientific">Methylomonas methanica</name>
    <dbReference type="NCBI Taxonomy" id="421"/>
    <lineage>
        <taxon>Bacteria</taxon>
        <taxon>Pseudomonadati</taxon>
        <taxon>Pseudomonadota</taxon>
        <taxon>Gammaproteobacteria</taxon>
        <taxon>Methylococcales</taxon>
        <taxon>Methylococcaceae</taxon>
        <taxon>Methylomonas</taxon>
    </lineage>
</organism>
<name>A0A177MM06_METMH</name>
<dbReference type="RefSeq" id="WP_064036016.1">
    <property type="nucleotide sequence ID" value="NZ_LUUH01000036.1"/>
</dbReference>
<dbReference type="EMBL" id="LUUH01000036">
    <property type="protein sequence ID" value="OAI06373.1"/>
    <property type="molecule type" value="Genomic_DNA"/>
</dbReference>
<reference evidence="2 3" key="1">
    <citation type="submission" date="2016-03" db="EMBL/GenBank/DDBJ databases">
        <authorList>
            <person name="Ploux O."/>
        </authorList>
    </citation>
    <scope>NUCLEOTIDE SEQUENCE [LARGE SCALE GENOMIC DNA]</scope>
    <source>
        <strain evidence="2 3">R-45371</strain>
    </source>
</reference>
<dbReference type="InterPro" id="IPR029060">
    <property type="entry name" value="PIN-like_dom_sf"/>
</dbReference>
<evidence type="ECO:0000313" key="2">
    <source>
        <dbReference type="EMBL" id="OAI06373.1"/>
    </source>
</evidence>
<dbReference type="InterPro" id="IPR002850">
    <property type="entry name" value="PIN_toxin-like"/>
</dbReference>
<feature type="domain" description="PIN" evidence="1">
    <location>
        <begin position="9"/>
        <end position="119"/>
    </location>
</feature>
<proteinExistence type="predicted"/>
<dbReference type="InterPro" id="IPR002716">
    <property type="entry name" value="PIN_dom"/>
</dbReference>
<comment type="caution">
    <text evidence="2">The sequence shown here is derived from an EMBL/GenBank/DDBJ whole genome shotgun (WGS) entry which is preliminary data.</text>
</comment>
<dbReference type="PANTHER" id="PTHR34610:SF4">
    <property type="entry name" value="SLL8027 PROTEIN"/>
    <property type="match status" value="1"/>
</dbReference>
<gene>
    <name evidence="2" type="ORF">A1353_09105</name>
</gene>
<protein>
    <submittedName>
        <fullName evidence="2">Twitching motility protein PilT</fullName>
    </submittedName>
</protein>
<dbReference type="PANTHER" id="PTHR34610">
    <property type="entry name" value="SSL7007 PROTEIN"/>
    <property type="match status" value="1"/>
</dbReference>
<dbReference type="NCBIfam" id="TIGR00305">
    <property type="entry name" value="putative toxin-antitoxin system toxin component, PIN family"/>
    <property type="match status" value="1"/>
</dbReference>
<evidence type="ECO:0000313" key="3">
    <source>
        <dbReference type="Proteomes" id="UP000077763"/>
    </source>
</evidence>
<sequence>MTESTTPLRVVIDTNLVLSALVFAQGRLTTLREAWQNQQIQPLISKTTAAELIRVLQYPKFKLSAADQQELLADYLPYCQTITIPEPPPVTPECRDAFDVPFLQLALAGHAEALITGDQDLLCLVEHFACPILTAEQFLQTLTS</sequence>
<dbReference type="Pfam" id="PF13470">
    <property type="entry name" value="PIN_3"/>
    <property type="match status" value="1"/>
</dbReference>
<dbReference type="SUPFAM" id="SSF88723">
    <property type="entry name" value="PIN domain-like"/>
    <property type="match status" value="1"/>
</dbReference>
<evidence type="ECO:0000259" key="1">
    <source>
        <dbReference type="Pfam" id="PF13470"/>
    </source>
</evidence>